<dbReference type="RefSeq" id="XP_012768439.1">
    <property type="nucleotide sequence ID" value="XM_012912985.1"/>
</dbReference>
<proteinExistence type="inferred from homology"/>
<keyword evidence="9" id="KW-1185">Reference proteome</keyword>
<evidence type="ECO:0000256" key="3">
    <source>
        <dbReference type="ARBA" id="ARBA00022452"/>
    </source>
</evidence>
<gene>
    <name evidence="8" type="ORF">BBBOND_0301570</name>
</gene>
<evidence type="ECO:0000313" key="8">
    <source>
        <dbReference type="EMBL" id="CDR96253.1"/>
    </source>
</evidence>
<evidence type="ECO:0000313" key="9">
    <source>
        <dbReference type="Proteomes" id="UP000033188"/>
    </source>
</evidence>
<evidence type="ECO:0000256" key="4">
    <source>
        <dbReference type="ARBA" id="ARBA00022692"/>
    </source>
</evidence>
<dbReference type="STRING" id="5866.A0A061D6T8"/>
<evidence type="ECO:0000256" key="5">
    <source>
        <dbReference type="ARBA" id="ARBA00023136"/>
    </source>
</evidence>
<sequence length="469" mass="51675">MAERQPDATAASSEPEGGQEILHLDVSKTVGDIRVVLKGLSRIRISTVQPDLMSIKRANTVEELLSLLDESHGRLNRLGLFKSVVSNVQRGKRPGDVDVVFEFEEKKASYSVGVTTNQKAEGNVVITGEIPGVLGSCNSLSLQLNNTGYGSQKIATSFFMPRNIGLPNFTSLFQIFTSQSNFTNYSSFSTTAKGMSFTLSDISKRHQISWEGSVNDIYPIFNERRRASETVLRHAGRSLKNAVSYQYILDSLKGDGIPNGGHCTQFKMEAGLPGGDRQFLKFDCSMLYATLIRQKYIMHTNVSMGYMRPFGTLLSGSSLLDRFHFTGNGGAGTAFRGFGFRGVGPCDHGSVYNSETKTWQSIPEYTGGDCYGNLQLALHCPLEYKDYRLPLAFCFLNVGALADIEGRQTHESVYGHMLREMRMSVGAGLSISVAPGCWFETFVAQPLMSSPTDTVSRVQMGLRFKHNIM</sequence>
<dbReference type="InterPro" id="IPR039910">
    <property type="entry name" value="D15-like"/>
</dbReference>
<comment type="subcellular location">
    <subcellularLocation>
        <location evidence="1">Mitochondrion outer membrane</location>
        <topology evidence="1">Multi-pass membrane protein</topology>
    </subcellularLocation>
</comment>
<dbReference type="PANTHER" id="PTHR12815">
    <property type="entry name" value="SORTING AND ASSEMBLY MACHINERY SAMM50 PROTEIN FAMILY MEMBER"/>
    <property type="match status" value="1"/>
</dbReference>
<comment type="similarity">
    <text evidence="2">Belongs to the SAM50/omp85 family.</text>
</comment>
<dbReference type="OrthoDB" id="1724197at2759"/>
<dbReference type="PANTHER" id="PTHR12815:SF18">
    <property type="entry name" value="SORTING AND ASSEMBLY MACHINERY COMPONENT 50 HOMOLOG"/>
    <property type="match status" value="1"/>
</dbReference>
<reference evidence="9" key="1">
    <citation type="journal article" date="2014" name="Nucleic Acids Res.">
        <title>The evolutionary dynamics of variant antigen genes in Babesia reveal a history of genomic innovation underlying host-parasite interaction.</title>
        <authorList>
            <person name="Jackson A.P."/>
            <person name="Otto T.D."/>
            <person name="Darby A."/>
            <person name="Ramaprasad A."/>
            <person name="Xia D."/>
            <person name="Echaide I.E."/>
            <person name="Farber M."/>
            <person name="Gahlot S."/>
            <person name="Gamble J."/>
            <person name="Gupta D."/>
            <person name="Gupta Y."/>
            <person name="Jackson L."/>
            <person name="Malandrin L."/>
            <person name="Malas T.B."/>
            <person name="Moussa E."/>
            <person name="Nair M."/>
            <person name="Reid A.J."/>
            <person name="Sanders M."/>
            <person name="Sharma J."/>
            <person name="Tracey A."/>
            <person name="Quail M.A."/>
            <person name="Weir W."/>
            <person name="Wastling J.M."/>
            <person name="Hall N."/>
            <person name="Willadsen P."/>
            <person name="Lingelbach K."/>
            <person name="Shiels B."/>
            <person name="Tait A."/>
            <person name="Berriman M."/>
            <person name="Allred D.R."/>
            <person name="Pain A."/>
        </authorList>
    </citation>
    <scope>NUCLEOTIDE SEQUENCE [LARGE SCALE GENOMIC DNA]</scope>
    <source>
        <strain evidence="9">Bond</strain>
    </source>
</reference>
<evidence type="ECO:0000256" key="6">
    <source>
        <dbReference type="SAM" id="MobiDB-lite"/>
    </source>
</evidence>
<evidence type="ECO:0000259" key="7">
    <source>
        <dbReference type="Pfam" id="PF01103"/>
    </source>
</evidence>
<evidence type="ECO:0000256" key="2">
    <source>
        <dbReference type="ARBA" id="ARBA00010913"/>
    </source>
</evidence>
<dbReference type="EMBL" id="LK391709">
    <property type="protein sequence ID" value="CDR96253.1"/>
    <property type="molecule type" value="Genomic_DNA"/>
</dbReference>
<dbReference type="KEGG" id="bbig:BBBOND_0301570"/>
<keyword evidence="3" id="KW-1134">Transmembrane beta strand</keyword>
<dbReference type="InterPro" id="IPR000184">
    <property type="entry name" value="Bac_surfAg_D15"/>
</dbReference>
<dbReference type="Gene3D" id="3.10.20.310">
    <property type="entry name" value="membrane protein fhac"/>
    <property type="match status" value="1"/>
</dbReference>
<dbReference type="OMA" id="MIGTNVN"/>
<feature type="domain" description="Bacterial surface antigen (D15)" evidence="7">
    <location>
        <begin position="134"/>
        <end position="461"/>
    </location>
</feature>
<dbReference type="Pfam" id="PF01103">
    <property type="entry name" value="Omp85"/>
    <property type="match status" value="1"/>
</dbReference>
<dbReference type="Proteomes" id="UP000033188">
    <property type="component" value="Chromosome 3"/>
</dbReference>
<dbReference type="GeneID" id="24564794"/>
<protein>
    <submittedName>
        <fullName evidence="8">Sorting and assembly machinery component 50 homolog A</fullName>
    </submittedName>
</protein>
<dbReference type="AlphaFoldDB" id="A0A061D6T8"/>
<keyword evidence="5" id="KW-0472">Membrane</keyword>
<dbReference type="GO" id="GO:0005741">
    <property type="term" value="C:mitochondrial outer membrane"/>
    <property type="evidence" value="ECO:0007669"/>
    <property type="project" value="UniProtKB-SubCell"/>
</dbReference>
<dbReference type="VEuPathDB" id="PiroplasmaDB:BBBOND_0301570"/>
<keyword evidence="4" id="KW-0812">Transmembrane</keyword>
<name>A0A061D6T8_BABBI</name>
<organism evidence="8 9">
    <name type="scientific">Babesia bigemina</name>
    <dbReference type="NCBI Taxonomy" id="5866"/>
    <lineage>
        <taxon>Eukaryota</taxon>
        <taxon>Sar</taxon>
        <taxon>Alveolata</taxon>
        <taxon>Apicomplexa</taxon>
        <taxon>Aconoidasida</taxon>
        <taxon>Piroplasmida</taxon>
        <taxon>Babesiidae</taxon>
        <taxon>Babesia</taxon>
    </lineage>
</organism>
<feature type="region of interest" description="Disordered" evidence="6">
    <location>
        <begin position="1"/>
        <end position="20"/>
    </location>
</feature>
<dbReference type="Gene3D" id="2.40.160.50">
    <property type="entry name" value="membrane protein fhac: a member of the omp85/tpsb transporter family"/>
    <property type="match status" value="1"/>
</dbReference>
<evidence type="ECO:0000256" key="1">
    <source>
        <dbReference type="ARBA" id="ARBA00004374"/>
    </source>
</evidence>
<accession>A0A061D6T8</accession>